<evidence type="ECO:0000256" key="6">
    <source>
        <dbReference type="SAM" id="MobiDB-lite"/>
    </source>
</evidence>
<feature type="region of interest" description="Disordered" evidence="6">
    <location>
        <begin position="283"/>
        <end position="308"/>
    </location>
</feature>
<dbReference type="PANTHER" id="PTHR12630">
    <property type="entry name" value="N-LINKED OLIGOSACCHARIDE PROCESSING"/>
    <property type="match status" value="1"/>
</dbReference>
<dbReference type="GO" id="GO:0006491">
    <property type="term" value="P:N-glycan processing"/>
    <property type="evidence" value="ECO:0007669"/>
    <property type="project" value="TreeGrafter"/>
</dbReference>
<dbReference type="InterPro" id="IPR028146">
    <property type="entry name" value="PRKCSH_N"/>
</dbReference>
<dbReference type="Pfam" id="PF13015">
    <property type="entry name" value="PRKCSH_1"/>
    <property type="match status" value="1"/>
</dbReference>
<dbReference type="GO" id="GO:0005509">
    <property type="term" value="F:calcium ion binding"/>
    <property type="evidence" value="ECO:0007669"/>
    <property type="project" value="InterPro"/>
</dbReference>
<feature type="domain" description="EF-hand" evidence="8">
    <location>
        <begin position="211"/>
        <end position="246"/>
    </location>
</feature>
<evidence type="ECO:0000256" key="2">
    <source>
        <dbReference type="ARBA" id="ARBA00022729"/>
    </source>
</evidence>
<dbReference type="InterPro" id="IPR039794">
    <property type="entry name" value="Gtb1-like"/>
</dbReference>
<accession>A0A811K3F7</accession>
<dbReference type="Gene3D" id="4.10.400.10">
    <property type="entry name" value="Low-density Lipoprotein Receptor"/>
    <property type="match status" value="1"/>
</dbReference>
<feature type="signal peptide" evidence="7">
    <location>
        <begin position="1"/>
        <end position="17"/>
    </location>
</feature>
<dbReference type="PROSITE" id="PS51914">
    <property type="entry name" value="MRH"/>
    <property type="match status" value="1"/>
</dbReference>
<evidence type="ECO:0000256" key="7">
    <source>
        <dbReference type="SAM" id="SignalP"/>
    </source>
</evidence>
<dbReference type="AlphaFoldDB" id="A0A811K3F7"/>
<evidence type="ECO:0000256" key="3">
    <source>
        <dbReference type="ARBA" id="ARBA00022824"/>
    </source>
</evidence>
<dbReference type="Gene3D" id="1.10.238.10">
    <property type="entry name" value="EF-hand"/>
    <property type="match status" value="1"/>
</dbReference>
<dbReference type="CDD" id="cd00112">
    <property type="entry name" value="LDLa"/>
    <property type="match status" value="2"/>
</dbReference>
<name>A0A811K3F7_9BILA</name>
<dbReference type="PROSITE" id="PS51257">
    <property type="entry name" value="PROKAR_LIPOPROTEIN"/>
    <property type="match status" value="1"/>
</dbReference>
<keyword evidence="3" id="KW-0256">Endoplasmic reticulum</keyword>
<dbReference type="Pfam" id="PF12999">
    <property type="entry name" value="PRKCSH-like"/>
    <property type="match status" value="1"/>
</dbReference>
<dbReference type="GO" id="GO:0017177">
    <property type="term" value="C:glucosidase II complex"/>
    <property type="evidence" value="ECO:0007669"/>
    <property type="project" value="TreeGrafter"/>
</dbReference>
<keyword evidence="2 7" id="KW-0732">Signal</keyword>
<dbReference type="Gene3D" id="2.70.130.10">
    <property type="entry name" value="Mannose-6-phosphate receptor binding domain"/>
    <property type="match status" value="1"/>
</dbReference>
<dbReference type="EMBL" id="CAJFCW020000002">
    <property type="protein sequence ID" value="CAG9090911.1"/>
    <property type="molecule type" value="Genomic_DNA"/>
</dbReference>
<evidence type="ECO:0000259" key="8">
    <source>
        <dbReference type="PROSITE" id="PS50222"/>
    </source>
</evidence>
<evidence type="ECO:0000256" key="5">
    <source>
        <dbReference type="SAM" id="Coils"/>
    </source>
</evidence>
<feature type="coiled-coil region" evidence="5">
    <location>
        <begin position="317"/>
        <end position="354"/>
    </location>
</feature>
<dbReference type="SUPFAM" id="SSF47473">
    <property type="entry name" value="EF-hand"/>
    <property type="match status" value="1"/>
</dbReference>
<keyword evidence="11" id="KW-1185">Reference proteome</keyword>
<evidence type="ECO:0000256" key="4">
    <source>
        <dbReference type="ARBA" id="ARBA00023157"/>
    </source>
</evidence>
<comment type="caution">
    <text evidence="10">The sequence shown here is derived from an EMBL/GenBank/DDBJ whole genome shotgun (WGS) entry which is preliminary data.</text>
</comment>
<proteinExistence type="predicted"/>
<evidence type="ECO:0000259" key="9">
    <source>
        <dbReference type="PROSITE" id="PS51914"/>
    </source>
</evidence>
<dbReference type="EMBL" id="CAJFDH010000002">
    <property type="protein sequence ID" value="CAD5210223.1"/>
    <property type="molecule type" value="Genomic_DNA"/>
</dbReference>
<dbReference type="InterPro" id="IPR011992">
    <property type="entry name" value="EF-hand-dom_pair"/>
</dbReference>
<dbReference type="SUPFAM" id="SSF57424">
    <property type="entry name" value="LDL receptor-like module"/>
    <property type="match status" value="1"/>
</dbReference>
<feature type="compositionally biased region" description="Acidic residues" evidence="6">
    <location>
        <begin position="291"/>
        <end position="308"/>
    </location>
</feature>
<keyword evidence="5" id="KW-0175">Coiled coil</keyword>
<dbReference type="OrthoDB" id="28322at2759"/>
<evidence type="ECO:0000256" key="1">
    <source>
        <dbReference type="ARBA" id="ARBA00022387"/>
    </source>
</evidence>
<dbReference type="Proteomes" id="UP000783686">
    <property type="component" value="Unassembled WGS sequence"/>
</dbReference>
<dbReference type="InterPro" id="IPR002048">
    <property type="entry name" value="EF_hand_dom"/>
</dbReference>
<dbReference type="InterPro" id="IPR044865">
    <property type="entry name" value="MRH_dom"/>
</dbReference>
<dbReference type="Proteomes" id="UP000614601">
    <property type="component" value="Unassembled WGS sequence"/>
</dbReference>
<dbReference type="InterPro" id="IPR036607">
    <property type="entry name" value="PRKCSH"/>
</dbReference>
<feature type="region of interest" description="Disordered" evidence="6">
    <location>
        <begin position="188"/>
        <end position="213"/>
    </location>
</feature>
<evidence type="ECO:0000313" key="10">
    <source>
        <dbReference type="EMBL" id="CAD5210223.1"/>
    </source>
</evidence>
<feature type="chain" id="PRO_5035594658" description="Glucosidase 2 subunit beta" evidence="7">
    <location>
        <begin position="18"/>
        <end position="481"/>
    </location>
</feature>
<reference evidence="10" key="1">
    <citation type="submission" date="2020-09" db="EMBL/GenBank/DDBJ databases">
        <authorList>
            <person name="Kikuchi T."/>
        </authorList>
    </citation>
    <scope>NUCLEOTIDE SEQUENCE</scope>
    <source>
        <strain evidence="10">SH1</strain>
    </source>
</reference>
<dbReference type="PANTHER" id="PTHR12630:SF1">
    <property type="entry name" value="GLUCOSIDASE 2 SUBUNIT BETA"/>
    <property type="match status" value="1"/>
</dbReference>
<dbReference type="PROSITE" id="PS50222">
    <property type="entry name" value="EF_HAND_2"/>
    <property type="match status" value="1"/>
</dbReference>
<keyword evidence="4" id="KW-1015">Disulfide bond</keyword>
<dbReference type="SUPFAM" id="SSF50911">
    <property type="entry name" value="Mannose 6-phosphate receptor domain"/>
    <property type="match status" value="1"/>
</dbReference>
<dbReference type="InterPro" id="IPR009011">
    <property type="entry name" value="Man6P_isomerase_rcpt-bd_dom_sf"/>
</dbReference>
<dbReference type="InterPro" id="IPR002172">
    <property type="entry name" value="LDrepeatLR_classA_rpt"/>
</dbReference>
<feature type="domain" description="MRH" evidence="9">
    <location>
        <begin position="370"/>
        <end position="467"/>
    </location>
</feature>
<sequence length="481" mass="55909">MKLVFLTLLILLAGCLAADLEYGNRPRGVPEEKASLYEEQDEFKCLDGSKSIPFEQVNDDYCDCPDGSDEPGTSACPNGQFHCRNHGFQPLDLPSSRVNDFICDCCDGSDEWDSETKCPNVCEEIHNKVKVKTENYRKMVSSGYDKRKELAEEGKKSMEEKKVELENLKKQLDEFKPVEEVKKIEKEAAETKENEAKKAEDDKWDEKVKEDRKSDSQKFFKLVDKDGDAKITKDDFKTAVKSESEKDVTDDQLRDLFGEDEITEEVLLNKINDIRKWFKKQVKQEEPADKQDEDDMLDPEPVVDDDQFDFEKKPEYSEETKKLIDEADVKRDEYREASNKVRETENKINDFERFLQFEYGPDQAWAPLKSQCAELDQAQYTYRVCLFEKTIQREKSGHEIRLGEWKEWEGEDYKVQKYADGQTCWNGPPRSTRVIIECGLELELYEASEPNRCEYEFKLRSPAACPDPATIKEVYALHTEL</sequence>
<dbReference type="InterPro" id="IPR036055">
    <property type="entry name" value="LDL_receptor-like_sf"/>
</dbReference>
<evidence type="ECO:0000313" key="11">
    <source>
        <dbReference type="Proteomes" id="UP000614601"/>
    </source>
</evidence>
<gene>
    <name evidence="10" type="ORF">BOKJ2_LOCUS3080</name>
</gene>
<protein>
    <recommendedName>
        <fullName evidence="1">Glucosidase 2 subunit beta</fullName>
    </recommendedName>
</protein>
<organism evidence="10 11">
    <name type="scientific">Bursaphelenchus okinawaensis</name>
    <dbReference type="NCBI Taxonomy" id="465554"/>
    <lineage>
        <taxon>Eukaryota</taxon>
        <taxon>Metazoa</taxon>
        <taxon>Ecdysozoa</taxon>
        <taxon>Nematoda</taxon>
        <taxon>Chromadorea</taxon>
        <taxon>Rhabditida</taxon>
        <taxon>Tylenchina</taxon>
        <taxon>Tylenchomorpha</taxon>
        <taxon>Aphelenchoidea</taxon>
        <taxon>Aphelenchoididae</taxon>
        <taxon>Bursaphelenchus</taxon>
    </lineage>
</organism>